<keyword evidence="3" id="KW-1185">Reference proteome</keyword>
<reference evidence="2" key="1">
    <citation type="submission" date="2023-03" db="EMBL/GenBank/DDBJ databases">
        <title>Chitinimonas shenzhenensis gen. nov., sp. nov., a novel member of family Burkholderiaceae isolated from activated sludge collected in Shen Zhen, China.</title>
        <authorList>
            <person name="Wang X."/>
        </authorList>
    </citation>
    <scope>NUCLEOTIDE SEQUENCE</scope>
    <source>
        <strain evidence="2">DQS-5</strain>
    </source>
</reference>
<keyword evidence="1" id="KW-1133">Transmembrane helix</keyword>
<evidence type="ECO:0000313" key="3">
    <source>
        <dbReference type="Proteomes" id="UP001172778"/>
    </source>
</evidence>
<evidence type="ECO:0000313" key="2">
    <source>
        <dbReference type="EMBL" id="MDK2123186.1"/>
    </source>
</evidence>
<dbReference type="InterPro" id="IPR038690">
    <property type="entry name" value="NusG_2_sf"/>
</dbReference>
<gene>
    <name evidence="2" type="ORF">PZA18_03855</name>
</gene>
<name>A0ABT7DSY6_9NEIS</name>
<accession>A0ABT7DSY6</accession>
<proteinExistence type="predicted"/>
<keyword evidence="1" id="KW-0472">Membrane</keyword>
<evidence type="ECO:0000256" key="1">
    <source>
        <dbReference type="SAM" id="Phobius"/>
    </source>
</evidence>
<sequence>MKIELSDWRQLLRPGDYVLLLFATVAVAASYPLAWRSQQNAQRVRIFANGTLFAERDLSGPARLAVPGPLGDTIVEIADGRVRIAADPGPRQYCVNAGWLEHAGQLAVCLPNRTAIELPTAVPRYDSLSY</sequence>
<feature type="transmembrane region" description="Helical" evidence="1">
    <location>
        <begin position="17"/>
        <end position="35"/>
    </location>
</feature>
<dbReference type="RefSeq" id="WP_284099476.1">
    <property type="nucleotide sequence ID" value="NZ_JARRAF010000003.1"/>
</dbReference>
<comment type="caution">
    <text evidence="2">The sequence shown here is derived from an EMBL/GenBank/DDBJ whole genome shotgun (WGS) entry which is preliminary data.</text>
</comment>
<keyword evidence="1" id="KW-0812">Transmembrane</keyword>
<organism evidence="2 3">
    <name type="scientific">Parachitinimonas caeni</name>
    <dbReference type="NCBI Taxonomy" id="3031301"/>
    <lineage>
        <taxon>Bacteria</taxon>
        <taxon>Pseudomonadati</taxon>
        <taxon>Pseudomonadota</taxon>
        <taxon>Betaproteobacteria</taxon>
        <taxon>Neisseriales</taxon>
        <taxon>Chitinibacteraceae</taxon>
        <taxon>Parachitinimonas</taxon>
    </lineage>
</organism>
<dbReference type="Proteomes" id="UP001172778">
    <property type="component" value="Unassembled WGS sequence"/>
</dbReference>
<dbReference type="CDD" id="cd09910">
    <property type="entry name" value="NGN-insert_like"/>
    <property type="match status" value="1"/>
</dbReference>
<dbReference type="Pfam" id="PF07009">
    <property type="entry name" value="NusG_II"/>
    <property type="match status" value="1"/>
</dbReference>
<protein>
    <submittedName>
        <fullName evidence="2">NusG domain II-containing protein</fullName>
    </submittedName>
</protein>
<dbReference type="EMBL" id="JARRAF010000003">
    <property type="protein sequence ID" value="MDK2123186.1"/>
    <property type="molecule type" value="Genomic_DNA"/>
</dbReference>
<dbReference type="Gene3D" id="2.60.320.10">
    <property type="entry name" value="N-utilization substance G protein NusG, insert domain"/>
    <property type="match status" value="1"/>
</dbReference>